<dbReference type="InterPro" id="IPR008929">
    <property type="entry name" value="Chondroitin_lyas"/>
</dbReference>
<comment type="caution">
    <text evidence="4">The sequence shown here is derived from an EMBL/GenBank/DDBJ whole genome shotgun (WGS) entry which is preliminary data.</text>
</comment>
<accession>A3HXR2</accession>
<dbReference type="STRING" id="388413.ALPR1_20153"/>
<dbReference type="PANTHER" id="PTHR38045:SF1">
    <property type="entry name" value="HEPARINASE II_III-LIKE PROTEIN"/>
    <property type="match status" value="1"/>
</dbReference>
<dbReference type="Gene3D" id="1.50.10.100">
    <property type="entry name" value="Chondroitin AC/alginate lyase"/>
    <property type="match status" value="1"/>
</dbReference>
<dbReference type="GO" id="GO:0016829">
    <property type="term" value="F:lyase activity"/>
    <property type="evidence" value="ECO:0007669"/>
    <property type="project" value="InterPro"/>
</dbReference>
<feature type="domain" description="Heparinase II/III-like C-terminal" evidence="3">
    <location>
        <begin position="369"/>
        <end position="541"/>
    </location>
</feature>
<evidence type="ECO:0000256" key="1">
    <source>
        <dbReference type="ARBA" id="ARBA00004196"/>
    </source>
</evidence>
<protein>
    <recommendedName>
        <fullName evidence="3">Heparinase II/III-like C-terminal domain-containing protein</fullName>
    </recommendedName>
</protein>
<dbReference type="eggNOG" id="COG4225">
    <property type="taxonomic scope" value="Bacteria"/>
</dbReference>
<dbReference type="OrthoDB" id="175534at2"/>
<evidence type="ECO:0000313" key="4">
    <source>
        <dbReference type="EMBL" id="EAZ81385.1"/>
    </source>
</evidence>
<dbReference type="RefSeq" id="WP_008203179.1">
    <property type="nucleotide sequence ID" value="NZ_CM001023.1"/>
</dbReference>
<proteinExistence type="predicted"/>
<reference evidence="4 5" key="1">
    <citation type="journal article" date="2011" name="J. Bacteriol.">
        <title>Complete genome sequence of Algoriphagus sp. PR1, bacterial prey of a colony-forming choanoflagellate.</title>
        <authorList>
            <person name="Alegado R.A."/>
            <person name="Ferriera S."/>
            <person name="Nusbaum C."/>
            <person name="Young S.K."/>
            <person name="Zeng Q."/>
            <person name="Imamovic A."/>
            <person name="Fairclough S.R."/>
            <person name="King N."/>
        </authorList>
    </citation>
    <scope>NUCLEOTIDE SEQUENCE [LARGE SCALE GENOMIC DNA]</scope>
    <source>
        <strain evidence="4 5">PR1</strain>
    </source>
</reference>
<dbReference type="Proteomes" id="UP000003919">
    <property type="component" value="Chromosome"/>
</dbReference>
<keyword evidence="2" id="KW-0732">Signal</keyword>
<feature type="chain" id="PRO_5002653181" description="Heparinase II/III-like C-terminal domain-containing protein" evidence="2">
    <location>
        <begin position="25"/>
        <end position="597"/>
    </location>
</feature>
<evidence type="ECO:0000256" key="2">
    <source>
        <dbReference type="SAM" id="SignalP"/>
    </source>
</evidence>
<evidence type="ECO:0000259" key="3">
    <source>
        <dbReference type="Pfam" id="PF07940"/>
    </source>
</evidence>
<dbReference type="PANTHER" id="PTHR38045">
    <property type="entry name" value="CHROMOSOME 1, WHOLE GENOME SHOTGUN SEQUENCE"/>
    <property type="match status" value="1"/>
</dbReference>
<dbReference type="AlphaFoldDB" id="A3HXR2"/>
<dbReference type="EMBL" id="CM001023">
    <property type="protein sequence ID" value="EAZ81385.1"/>
    <property type="molecule type" value="Genomic_DNA"/>
</dbReference>
<dbReference type="Pfam" id="PF07940">
    <property type="entry name" value="Hepar_II_III_C"/>
    <property type="match status" value="1"/>
</dbReference>
<dbReference type="Gene3D" id="2.70.98.70">
    <property type="match status" value="1"/>
</dbReference>
<dbReference type="SUPFAM" id="SSF48230">
    <property type="entry name" value="Chondroitin AC/alginate lyase"/>
    <property type="match status" value="1"/>
</dbReference>
<feature type="signal peptide" evidence="2">
    <location>
        <begin position="1"/>
        <end position="24"/>
    </location>
</feature>
<gene>
    <name evidence="4" type="ORF">ALPR1_20153</name>
</gene>
<dbReference type="HOGENOM" id="CLU_008982_0_0_10"/>
<comment type="subcellular location">
    <subcellularLocation>
        <location evidence="1">Cell envelope</location>
    </subcellularLocation>
</comment>
<dbReference type="GO" id="GO:0030313">
    <property type="term" value="C:cell envelope"/>
    <property type="evidence" value="ECO:0007669"/>
    <property type="project" value="UniProtKB-SubCell"/>
</dbReference>
<keyword evidence="5" id="KW-1185">Reference proteome</keyword>
<dbReference type="EMBL" id="AAXU02000001">
    <property type="protein sequence ID" value="EAZ81385.1"/>
    <property type="molecule type" value="Genomic_DNA"/>
</dbReference>
<name>A3HXR2_9BACT</name>
<sequence>MITLIRNATLILCLATFLIPQAMAQKTIPSLFITQKPKTSDPFLKEIHGEFLKVADDISELPAPARQMTGRRLLSISRAYLKRISYLAYAYQLTGDEKYLRATEKYLLAAAAFEDWNPSHFLDVAEMTMAMGIGYDWVHADLSPESSKIIREAILEKGLKPSMAEDYWWITTTNNWNQVCHASLAIGAWAIEEFYPEISSEIVARSKEKIRIPEAQYNPDGVYPEGTSYWEYGTTFHVLFLDAFEKKFPDVSVPVSDGFLNTGNYFLHAHGPTGSFNYSDSRQNQVMSAGMFWFASKTSNPSLLTDQVPFLQKFVDQEKQLNPENNGDRFFAFLLIWLSEMELDNIPQPDQLSWSGRGENPVSFQRSSWDKNAIYLGTKAGSPEVSHGHMDVGSFVMDANGVRWAIDLGMNNYNSLESQGVNIWDGKQDGERWSVFRYTNYAHNTLLVDSALQDIHGKGEIIKVKDRKKIKSTRVDISSVYSEQLKSAIRTNLIRKNKEVRIIDQVQNNEANSTIRWAMMTYDSIEMLQDNECIISQNGEKLRLRIVSPKNSTLKQYPVDPTAAGEEKNEGLVLLGFETELAPKQKQKLEVRLIPIN</sequence>
<organism evidence="4 5">
    <name type="scientific">Algoriphagus machipongonensis</name>
    <dbReference type="NCBI Taxonomy" id="388413"/>
    <lineage>
        <taxon>Bacteria</taxon>
        <taxon>Pseudomonadati</taxon>
        <taxon>Bacteroidota</taxon>
        <taxon>Cytophagia</taxon>
        <taxon>Cytophagales</taxon>
        <taxon>Cyclobacteriaceae</taxon>
        <taxon>Algoriphagus</taxon>
    </lineage>
</organism>
<evidence type="ECO:0000313" key="5">
    <source>
        <dbReference type="Proteomes" id="UP000003919"/>
    </source>
</evidence>
<dbReference type="InterPro" id="IPR012480">
    <property type="entry name" value="Hepar_II_III_C"/>
</dbReference>